<keyword evidence="3" id="KW-1185">Reference proteome</keyword>
<dbReference type="AlphaFoldDB" id="A0A0K1JIA3"/>
<dbReference type="RefSeq" id="WP_052591789.1">
    <property type="nucleotide sequence ID" value="NZ_CP011112.1"/>
</dbReference>
<sequence>MQHWRWDGLSAGERQIALELLRRGPMSRAALARHLSLSAPSLTRLTKPLMDSGLLVAGPETPAGQGRPATPLQVDHGEHRVVGIKITADRVYGVCTDLRAQVLSSRSRALRSRSPERVVRAVAELVRALLDDGPLAAVGVSLGGQTVGHRSVSRAPFLDWVDVDLADLLENELEVPVTVENDVVALAESELWFGAGTQHDHFALVTVGAGVGLGLVVDGLQVTTPDSGVGTVGHLPLGVGDVTCDEGHVGCVSGLLTARAITDAITRATGRPLTLDEAFALASGDPGVRTALAASGALLGRLLGLIANVSLASHLVVAGEVAPLARVAREEVLTGSRDYRPEPLLPLDIEVREGGFVDWARGAAVVGIQRLVGGQASADT</sequence>
<evidence type="ECO:0000256" key="1">
    <source>
        <dbReference type="ARBA" id="ARBA00006479"/>
    </source>
</evidence>
<proteinExistence type="inferred from homology"/>
<dbReference type="InterPro" id="IPR043129">
    <property type="entry name" value="ATPase_NBD"/>
</dbReference>
<dbReference type="PATRIC" id="fig|571913.6.peg.2488"/>
<evidence type="ECO:0000313" key="3">
    <source>
        <dbReference type="Proteomes" id="UP000066480"/>
    </source>
</evidence>
<dbReference type="KEGG" id="lmoi:VV02_12210"/>
<reference evidence="2 3" key="1">
    <citation type="submission" date="2015-03" db="EMBL/GenBank/DDBJ databases">
        <title>Luteipulveratus halotolerans sp. nov., a novel actinobacterium (Dermacoccaceae) from Sarawak, Malaysia.</title>
        <authorList>
            <person name="Juboi H."/>
            <person name="Basik A."/>
            <person name="Shamsul S.S."/>
            <person name="Arnold P."/>
            <person name="Schmitt E.K."/>
            <person name="Sanglier J.-J."/>
            <person name="Yeo T."/>
        </authorList>
    </citation>
    <scope>NUCLEOTIDE SEQUENCE [LARGE SCALE GENOMIC DNA]</scope>
    <source>
        <strain evidence="2 3">MN07-A0370</strain>
    </source>
</reference>
<evidence type="ECO:0000313" key="2">
    <source>
        <dbReference type="EMBL" id="AKU16452.1"/>
    </source>
</evidence>
<name>A0A0K1JIA3_9MICO</name>
<dbReference type="STRING" id="571913.VV02_12210"/>
<dbReference type="EMBL" id="CP011112">
    <property type="protein sequence ID" value="AKU16452.1"/>
    <property type="molecule type" value="Genomic_DNA"/>
</dbReference>
<comment type="similarity">
    <text evidence="1">Belongs to the ROK (NagC/XylR) family.</text>
</comment>
<dbReference type="PANTHER" id="PTHR18964:SF149">
    <property type="entry name" value="BIFUNCTIONAL UDP-N-ACETYLGLUCOSAMINE 2-EPIMERASE_N-ACETYLMANNOSAMINE KINASE"/>
    <property type="match status" value="1"/>
</dbReference>
<dbReference type="InterPro" id="IPR036388">
    <property type="entry name" value="WH-like_DNA-bd_sf"/>
</dbReference>
<dbReference type="Gene3D" id="3.30.420.40">
    <property type="match status" value="2"/>
</dbReference>
<dbReference type="InterPro" id="IPR000600">
    <property type="entry name" value="ROK"/>
</dbReference>
<dbReference type="SUPFAM" id="SSF46785">
    <property type="entry name" value="Winged helix' DNA-binding domain"/>
    <property type="match status" value="1"/>
</dbReference>
<dbReference type="Proteomes" id="UP000066480">
    <property type="component" value="Chromosome"/>
</dbReference>
<dbReference type="Pfam" id="PF00480">
    <property type="entry name" value="ROK"/>
    <property type="match status" value="1"/>
</dbReference>
<dbReference type="OrthoDB" id="3464494at2"/>
<dbReference type="SUPFAM" id="SSF53067">
    <property type="entry name" value="Actin-like ATPase domain"/>
    <property type="match status" value="1"/>
</dbReference>
<accession>A0A0K1JIA3</accession>
<dbReference type="InterPro" id="IPR036390">
    <property type="entry name" value="WH_DNA-bd_sf"/>
</dbReference>
<dbReference type="Gene3D" id="1.10.10.10">
    <property type="entry name" value="Winged helix-like DNA-binding domain superfamily/Winged helix DNA-binding domain"/>
    <property type="match status" value="1"/>
</dbReference>
<protein>
    <submittedName>
        <fullName evidence="2">Uncharacterized protein</fullName>
    </submittedName>
</protein>
<gene>
    <name evidence="2" type="ORF">VV02_12210</name>
</gene>
<organism evidence="2 3">
    <name type="scientific">Luteipulveratus mongoliensis</name>
    <dbReference type="NCBI Taxonomy" id="571913"/>
    <lineage>
        <taxon>Bacteria</taxon>
        <taxon>Bacillati</taxon>
        <taxon>Actinomycetota</taxon>
        <taxon>Actinomycetes</taxon>
        <taxon>Micrococcales</taxon>
        <taxon>Dermacoccaceae</taxon>
        <taxon>Luteipulveratus</taxon>
    </lineage>
</organism>
<dbReference type="PANTHER" id="PTHR18964">
    <property type="entry name" value="ROK (REPRESSOR, ORF, KINASE) FAMILY"/>
    <property type="match status" value="1"/>
</dbReference>